<evidence type="ECO:0000313" key="3">
    <source>
        <dbReference type="Proteomes" id="UP000267250"/>
    </source>
</evidence>
<dbReference type="RefSeq" id="WP_127015603.1">
    <property type="nucleotide sequence ID" value="NZ_CP016379.1"/>
</dbReference>
<dbReference type="PANTHER" id="PTHR36928">
    <property type="entry name" value="PHOSPHATASE YCDX-RELATED"/>
    <property type="match status" value="1"/>
</dbReference>
<accession>A0A3Q9HNV9</accession>
<dbReference type="InterPro" id="IPR003141">
    <property type="entry name" value="Pol/His_phosphatase_N"/>
</dbReference>
<protein>
    <submittedName>
        <fullName evidence="2">Histidinol-phosphatase</fullName>
    </submittedName>
</protein>
<dbReference type="AlphaFoldDB" id="A0A3Q9HNV9"/>
<dbReference type="SMART" id="SM00481">
    <property type="entry name" value="POLIIIAc"/>
    <property type="match status" value="1"/>
</dbReference>
<proteinExistence type="predicted"/>
<dbReference type="Pfam" id="PF02811">
    <property type="entry name" value="PHP"/>
    <property type="match status" value="1"/>
</dbReference>
<dbReference type="InterPro" id="IPR016195">
    <property type="entry name" value="Pol/histidinol_Pase-like"/>
</dbReference>
<dbReference type="EMBL" id="CP016379">
    <property type="protein sequence ID" value="AZR72272.1"/>
    <property type="molecule type" value="Genomic_DNA"/>
</dbReference>
<evidence type="ECO:0000259" key="1">
    <source>
        <dbReference type="SMART" id="SM00481"/>
    </source>
</evidence>
<name>A0A3Q9HNV9_9FIRM</name>
<dbReference type="InterPro" id="IPR050243">
    <property type="entry name" value="PHP_phosphatase"/>
</dbReference>
<dbReference type="Gene3D" id="3.20.20.140">
    <property type="entry name" value="Metal-dependent hydrolases"/>
    <property type="match status" value="1"/>
</dbReference>
<feature type="domain" description="Polymerase/histidinol phosphatase N-terminal" evidence="1">
    <location>
        <begin position="5"/>
        <end position="87"/>
    </location>
</feature>
<organism evidence="2 3">
    <name type="scientific">Anoxybacter fermentans</name>
    <dbReference type="NCBI Taxonomy" id="1323375"/>
    <lineage>
        <taxon>Bacteria</taxon>
        <taxon>Bacillati</taxon>
        <taxon>Bacillota</taxon>
        <taxon>Clostridia</taxon>
        <taxon>Halanaerobiales</taxon>
        <taxon>Anoxybacter</taxon>
    </lineage>
</organism>
<dbReference type="SUPFAM" id="SSF89550">
    <property type="entry name" value="PHP domain-like"/>
    <property type="match status" value="1"/>
</dbReference>
<dbReference type="PANTHER" id="PTHR36928:SF1">
    <property type="entry name" value="PHOSPHATASE YCDX-RELATED"/>
    <property type="match status" value="1"/>
</dbReference>
<dbReference type="OrthoDB" id="9808747at2"/>
<gene>
    <name evidence="2" type="ORF">BBF96_01970</name>
</gene>
<sequence length="247" mass="27993">MKVFADYHTHTRYSHGKGTIEDNVKAAIARGLTQIGITDHGPASYSLHRLGVKNPEKLLDIKAEINRLQRHYPQIEILAGVEANVISIDGTIDVPYKILQKLDKILVGLHLMIIPKSFSDGKRLIYDNIIRYKFHKHDREEIRYYNTLALLNALKRYPIDIITHPGYRLDIDTVELARACKKAKTALEINVSHGYLTEEFVKTAAKEGVKFVISSDAHRPEDVGRLSVGIDLVKRIGLPKEQVLNLQ</sequence>
<dbReference type="GO" id="GO:0042578">
    <property type="term" value="F:phosphoric ester hydrolase activity"/>
    <property type="evidence" value="ECO:0007669"/>
    <property type="project" value="TreeGrafter"/>
</dbReference>
<dbReference type="InterPro" id="IPR004013">
    <property type="entry name" value="PHP_dom"/>
</dbReference>
<dbReference type="GO" id="GO:0008270">
    <property type="term" value="F:zinc ion binding"/>
    <property type="evidence" value="ECO:0007669"/>
    <property type="project" value="TreeGrafter"/>
</dbReference>
<evidence type="ECO:0000313" key="2">
    <source>
        <dbReference type="EMBL" id="AZR72272.1"/>
    </source>
</evidence>
<keyword evidence="3" id="KW-1185">Reference proteome</keyword>
<dbReference type="KEGG" id="aft:BBF96_01970"/>
<dbReference type="GO" id="GO:0005829">
    <property type="term" value="C:cytosol"/>
    <property type="evidence" value="ECO:0007669"/>
    <property type="project" value="TreeGrafter"/>
</dbReference>
<reference evidence="2 3" key="1">
    <citation type="submission" date="2016-07" db="EMBL/GenBank/DDBJ databases">
        <title>Genome and transcriptome analysis of iron-reducing fermentative bacteria Anoxybacter fermentans.</title>
        <authorList>
            <person name="Zeng X."/>
            <person name="Shao Z."/>
        </authorList>
    </citation>
    <scope>NUCLEOTIDE SEQUENCE [LARGE SCALE GENOMIC DNA]</scope>
    <source>
        <strain evidence="2 3">DY22613</strain>
    </source>
</reference>
<dbReference type="Proteomes" id="UP000267250">
    <property type="component" value="Chromosome"/>
</dbReference>